<feature type="region of interest" description="Disordered" evidence="1">
    <location>
        <begin position="482"/>
        <end position="502"/>
    </location>
</feature>
<feature type="compositionally biased region" description="Polar residues" evidence="1">
    <location>
        <begin position="552"/>
        <end position="566"/>
    </location>
</feature>
<feature type="compositionally biased region" description="Polar residues" evidence="1">
    <location>
        <begin position="679"/>
        <end position="696"/>
    </location>
</feature>
<accession>A0A6A6SRM4</accession>
<keyword evidence="4" id="KW-1185">Reference proteome</keyword>
<evidence type="ECO:0000313" key="4">
    <source>
        <dbReference type="Proteomes" id="UP000799324"/>
    </source>
</evidence>
<protein>
    <submittedName>
        <fullName evidence="3">Uncharacterized protein</fullName>
    </submittedName>
</protein>
<dbReference type="EMBL" id="MU004502">
    <property type="protein sequence ID" value="KAF2649203.1"/>
    <property type="molecule type" value="Genomic_DNA"/>
</dbReference>
<evidence type="ECO:0000313" key="3">
    <source>
        <dbReference type="EMBL" id="KAF2649203.1"/>
    </source>
</evidence>
<feature type="compositionally biased region" description="Low complexity" evidence="1">
    <location>
        <begin position="407"/>
        <end position="447"/>
    </location>
</feature>
<dbReference type="AlphaFoldDB" id="A0A6A6SRM4"/>
<feature type="region of interest" description="Disordered" evidence="1">
    <location>
        <begin position="671"/>
        <end position="696"/>
    </location>
</feature>
<dbReference type="OrthoDB" id="3561102at2759"/>
<feature type="compositionally biased region" description="Low complexity" evidence="1">
    <location>
        <begin position="294"/>
        <end position="313"/>
    </location>
</feature>
<gene>
    <name evidence="3" type="ORF">K491DRAFT_684050</name>
</gene>
<dbReference type="Proteomes" id="UP000799324">
    <property type="component" value="Unassembled WGS sequence"/>
</dbReference>
<name>A0A6A6SRM4_9PLEO</name>
<feature type="signal peptide" evidence="2">
    <location>
        <begin position="1"/>
        <end position="20"/>
    </location>
</feature>
<feature type="region of interest" description="Disordered" evidence="1">
    <location>
        <begin position="545"/>
        <end position="566"/>
    </location>
</feature>
<feature type="compositionally biased region" description="Polar residues" evidence="1">
    <location>
        <begin position="364"/>
        <end position="406"/>
    </location>
</feature>
<feature type="compositionally biased region" description="Polar residues" evidence="1">
    <location>
        <begin position="314"/>
        <end position="323"/>
    </location>
</feature>
<sequence>MVYPLWSVLSVLLTLSLSTCSPLDRKSVVTEGNWKSSICSSTSKPIETNFVQASIIEQQEWNLCFDEKSFCQADRTCIPYGPSSITPFLTTTSVTASGSTRVATFIATYLTEYIILQSPTLITSTDCYALLYTFSVGELGQVWSSWGSCCICADAALPTPPPLPPAWTHSVLPSVPPEPATQRETTSKISGHELSTICVPSNPHQDPFVARRVFPSIRKNLFDRTPSRLFSNTGSDTDIHFAGIKPSTPSISTNQTASIRLSAITPSSGSTSRSSQQNNTAGIFSKSNVIGLSSSSSHTRSSATMTSSMSWGSHSNVGSRSSFYTEPVKSSLTGVSHTGNISASLLNVTSGSSRYTSRPSFSSNGESPSFQKTPKTYPTSVFVTSLSTQTPVPDNSSDTKPTTRPISTTKPGSSVTPSGTPSVSSSLASTTSLPNVPSGSSSNANSNTLPLSSPLLSAQLRSQLSPGPTSVVSVMPSVVTKESSVRLKSSVMTTTNGNTVSTTETWTPTSILDSSAPARSVLPIATTLSDGLVVTSPARKSLPGSAIASATLDPTGSEASSSQRSLQTKINDIIPIVEKWIDDPGNEDLRKKVEDELEDTSKWTSYFWSRLFRKNGDEDGACNNPNTFQDLFRRLECLIEQIEDIRRKIKHNIIDIVSEIEKLGKLADGDGVPKITSGPDPTSSRLSTLSITPGSSNRCSTQTGSSCFFECVQDTTLSCSTTCSTFTDCGVRNTATGTTPPPKMTPAPGVFVAEFMDESFTERVVMPQEDAHKLYDQVYNWIKSDH</sequence>
<organism evidence="3 4">
    <name type="scientific">Lophiostoma macrostomum CBS 122681</name>
    <dbReference type="NCBI Taxonomy" id="1314788"/>
    <lineage>
        <taxon>Eukaryota</taxon>
        <taxon>Fungi</taxon>
        <taxon>Dikarya</taxon>
        <taxon>Ascomycota</taxon>
        <taxon>Pezizomycotina</taxon>
        <taxon>Dothideomycetes</taxon>
        <taxon>Pleosporomycetidae</taxon>
        <taxon>Pleosporales</taxon>
        <taxon>Lophiostomataceae</taxon>
        <taxon>Lophiostoma</taxon>
    </lineage>
</organism>
<feature type="region of interest" description="Disordered" evidence="1">
    <location>
        <begin position="294"/>
        <end position="323"/>
    </location>
</feature>
<reference evidence="3" key="1">
    <citation type="journal article" date="2020" name="Stud. Mycol.">
        <title>101 Dothideomycetes genomes: a test case for predicting lifestyles and emergence of pathogens.</title>
        <authorList>
            <person name="Haridas S."/>
            <person name="Albert R."/>
            <person name="Binder M."/>
            <person name="Bloem J."/>
            <person name="Labutti K."/>
            <person name="Salamov A."/>
            <person name="Andreopoulos B."/>
            <person name="Baker S."/>
            <person name="Barry K."/>
            <person name="Bills G."/>
            <person name="Bluhm B."/>
            <person name="Cannon C."/>
            <person name="Castanera R."/>
            <person name="Culley D."/>
            <person name="Daum C."/>
            <person name="Ezra D."/>
            <person name="Gonzalez J."/>
            <person name="Henrissat B."/>
            <person name="Kuo A."/>
            <person name="Liang C."/>
            <person name="Lipzen A."/>
            <person name="Lutzoni F."/>
            <person name="Magnuson J."/>
            <person name="Mondo S."/>
            <person name="Nolan M."/>
            <person name="Ohm R."/>
            <person name="Pangilinan J."/>
            <person name="Park H.-J."/>
            <person name="Ramirez L."/>
            <person name="Alfaro M."/>
            <person name="Sun H."/>
            <person name="Tritt A."/>
            <person name="Yoshinaga Y."/>
            <person name="Zwiers L.-H."/>
            <person name="Turgeon B."/>
            <person name="Goodwin S."/>
            <person name="Spatafora J."/>
            <person name="Crous P."/>
            <person name="Grigoriev I."/>
        </authorList>
    </citation>
    <scope>NUCLEOTIDE SEQUENCE</scope>
    <source>
        <strain evidence="3">CBS 122681</strain>
    </source>
</reference>
<feature type="compositionally biased region" description="Polar residues" evidence="1">
    <location>
        <begin position="482"/>
        <end position="492"/>
    </location>
</feature>
<evidence type="ECO:0000256" key="2">
    <source>
        <dbReference type="SAM" id="SignalP"/>
    </source>
</evidence>
<feature type="chain" id="PRO_5025352372" evidence="2">
    <location>
        <begin position="21"/>
        <end position="786"/>
    </location>
</feature>
<feature type="region of interest" description="Disordered" evidence="1">
    <location>
        <begin position="349"/>
        <end position="447"/>
    </location>
</feature>
<proteinExistence type="predicted"/>
<feature type="compositionally biased region" description="Low complexity" evidence="1">
    <location>
        <begin position="493"/>
        <end position="502"/>
    </location>
</feature>
<evidence type="ECO:0000256" key="1">
    <source>
        <dbReference type="SAM" id="MobiDB-lite"/>
    </source>
</evidence>
<feature type="compositionally biased region" description="Low complexity" evidence="1">
    <location>
        <begin position="349"/>
        <end position="363"/>
    </location>
</feature>
<keyword evidence="2" id="KW-0732">Signal</keyword>